<dbReference type="Proteomes" id="UP001365405">
    <property type="component" value="Unassembled WGS sequence"/>
</dbReference>
<dbReference type="RefSeq" id="WP_341410801.1">
    <property type="nucleotide sequence ID" value="NZ_JBBUTH010000007.1"/>
</dbReference>
<dbReference type="InterPro" id="IPR021783">
    <property type="entry name" value="DUF3348"/>
</dbReference>
<proteinExistence type="predicted"/>
<dbReference type="Pfam" id="PF11828">
    <property type="entry name" value="DUF3348"/>
    <property type="match status" value="1"/>
</dbReference>
<evidence type="ECO:0000313" key="2">
    <source>
        <dbReference type="Proteomes" id="UP001365405"/>
    </source>
</evidence>
<dbReference type="EMBL" id="JBBUTH010000007">
    <property type="protein sequence ID" value="MEK8051110.1"/>
    <property type="molecule type" value="Genomic_DNA"/>
</dbReference>
<gene>
    <name evidence="1" type="ORF">AACH10_12740</name>
</gene>
<sequence>MASAPPRNRFARSTLIRLLSDLAAADVAESPLTVAERLGPWLDWTDAIALSTALQAPPSAAKVAPALAARAARAAADELARVRSTLSRAITSDEALCAPDAPGAAEGSGDAKAPPDFTPYRLSCGLHQRAMTAAIGPLRQRVRAALAAASPALARLAAMDEVLDAAMTQRERHALGRVPALLERHARLRGQPGQVQVDWVEGTTGQAAEPAPLGATVQRVLLAELDIRLKPIEGMMDALKQAHAAATGINTTATGLPAGTPATSSAPGAAR</sequence>
<reference evidence="1 2" key="1">
    <citation type="submission" date="2024-04" db="EMBL/GenBank/DDBJ databases">
        <title>Novel species of the genus Ideonella isolated from streams.</title>
        <authorList>
            <person name="Lu H."/>
        </authorList>
    </citation>
    <scope>NUCLEOTIDE SEQUENCE [LARGE SCALE GENOMIC DNA]</scope>
    <source>
        <strain evidence="1 2">DXS22W</strain>
    </source>
</reference>
<accession>A0ABU9CIW7</accession>
<keyword evidence="2" id="KW-1185">Reference proteome</keyword>
<evidence type="ECO:0000313" key="1">
    <source>
        <dbReference type="EMBL" id="MEK8051110.1"/>
    </source>
</evidence>
<protein>
    <submittedName>
        <fullName evidence="1">DUF3348 family protein</fullName>
    </submittedName>
</protein>
<comment type="caution">
    <text evidence="1">The sequence shown here is derived from an EMBL/GenBank/DDBJ whole genome shotgun (WGS) entry which is preliminary data.</text>
</comment>
<name>A0ABU9CIW7_9BURK</name>
<organism evidence="1 2">
    <name type="scientific">Pseudaquabacterium inlustre</name>
    <dbReference type="NCBI Taxonomy" id="2984192"/>
    <lineage>
        <taxon>Bacteria</taxon>
        <taxon>Pseudomonadati</taxon>
        <taxon>Pseudomonadota</taxon>
        <taxon>Betaproteobacteria</taxon>
        <taxon>Burkholderiales</taxon>
        <taxon>Sphaerotilaceae</taxon>
        <taxon>Pseudaquabacterium</taxon>
    </lineage>
</organism>